<evidence type="ECO:0000256" key="1">
    <source>
        <dbReference type="SAM" id="MobiDB-lite"/>
    </source>
</evidence>
<gene>
    <name evidence="2" type="ORF">PHMEG_00031473</name>
</gene>
<feature type="compositionally biased region" description="Polar residues" evidence="1">
    <location>
        <begin position="69"/>
        <end position="88"/>
    </location>
</feature>
<name>A0A225V0E0_9STRA</name>
<proteinExistence type="predicted"/>
<dbReference type="EMBL" id="NBNE01009968">
    <property type="protein sequence ID" value="OWY97889.1"/>
    <property type="molecule type" value="Genomic_DNA"/>
</dbReference>
<accession>A0A225V0E0</accession>
<feature type="compositionally biased region" description="Basic residues" evidence="1">
    <location>
        <begin position="13"/>
        <end position="24"/>
    </location>
</feature>
<keyword evidence="3" id="KW-1185">Reference proteome</keyword>
<sequence length="122" mass="13024">MSKDPQVSGSKVGKPRSKILRTKMKSLGMRRMEIKTDPAILIPSEGATRLRTSGSGDEDSEAGADSEAKGSSNCPSDSNLQARRNNGPDQEAGMIPGSFETDDLFDLDLTGIQPQAEISLEN</sequence>
<protein>
    <submittedName>
        <fullName evidence="2">Uncharacterized protein</fullName>
    </submittedName>
</protein>
<reference evidence="3" key="1">
    <citation type="submission" date="2017-03" db="EMBL/GenBank/DDBJ databases">
        <title>Phytopthora megakarya and P. palmivora, two closely related causual agents of cacao black pod achieved similar genome size and gene model numbers by different mechanisms.</title>
        <authorList>
            <person name="Ali S."/>
            <person name="Shao J."/>
            <person name="Larry D.J."/>
            <person name="Kronmiller B."/>
            <person name="Shen D."/>
            <person name="Strem M.D."/>
            <person name="Melnick R.L."/>
            <person name="Guiltinan M.J."/>
            <person name="Tyler B.M."/>
            <person name="Meinhardt L.W."/>
            <person name="Bailey B.A."/>
        </authorList>
    </citation>
    <scope>NUCLEOTIDE SEQUENCE [LARGE SCALE GENOMIC DNA]</scope>
    <source>
        <strain evidence="3">zdho120</strain>
    </source>
</reference>
<feature type="region of interest" description="Disordered" evidence="1">
    <location>
        <begin position="1"/>
        <end position="122"/>
    </location>
</feature>
<dbReference type="Proteomes" id="UP000198211">
    <property type="component" value="Unassembled WGS sequence"/>
</dbReference>
<dbReference type="AlphaFoldDB" id="A0A225V0E0"/>
<organism evidence="2 3">
    <name type="scientific">Phytophthora megakarya</name>
    <dbReference type="NCBI Taxonomy" id="4795"/>
    <lineage>
        <taxon>Eukaryota</taxon>
        <taxon>Sar</taxon>
        <taxon>Stramenopiles</taxon>
        <taxon>Oomycota</taxon>
        <taxon>Peronosporomycetes</taxon>
        <taxon>Peronosporales</taxon>
        <taxon>Peronosporaceae</taxon>
        <taxon>Phytophthora</taxon>
    </lineage>
</organism>
<comment type="caution">
    <text evidence="2">The sequence shown here is derived from an EMBL/GenBank/DDBJ whole genome shotgun (WGS) entry which is preliminary data.</text>
</comment>
<evidence type="ECO:0000313" key="3">
    <source>
        <dbReference type="Proteomes" id="UP000198211"/>
    </source>
</evidence>
<evidence type="ECO:0000313" key="2">
    <source>
        <dbReference type="EMBL" id="OWY97889.1"/>
    </source>
</evidence>